<gene>
    <name evidence="1" type="ORF">KUCAC02_009387</name>
</gene>
<protein>
    <submittedName>
        <fullName evidence="1">Uncharacterized protein</fullName>
    </submittedName>
</protein>
<accession>A0ACB9WTV7</accession>
<dbReference type="EMBL" id="CM043796">
    <property type="protein sequence ID" value="KAI4817105.1"/>
    <property type="molecule type" value="Genomic_DNA"/>
</dbReference>
<name>A0ACB9WTV7_CHAAC</name>
<feature type="non-terminal residue" evidence="1">
    <location>
        <position position="412"/>
    </location>
</feature>
<feature type="non-terminal residue" evidence="1">
    <location>
        <position position="1"/>
    </location>
</feature>
<keyword evidence="2" id="KW-1185">Reference proteome</keyword>
<organism evidence="1 2">
    <name type="scientific">Chaenocephalus aceratus</name>
    <name type="common">Blackfin icefish</name>
    <name type="synonym">Chaenichthys aceratus</name>
    <dbReference type="NCBI Taxonomy" id="36190"/>
    <lineage>
        <taxon>Eukaryota</taxon>
        <taxon>Metazoa</taxon>
        <taxon>Chordata</taxon>
        <taxon>Craniata</taxon>
        <taxon>Vertebrata</taxon>
        <taxon>Euteleostomi</taxon>
        <taxon>Actinopterygii</taxon>
        <taxon>Neopterygii</taxon>
        <taxon>Teleostei</taxon>
        <taxon>Neoteleostei</taxon>
        <taxon>Acanthomorphata</taxon>
        <taxon>Eupercaria</taxon>
        <taxon>Perciformes</taxon>
        <taxon>Notothenioidei</taxon>
        <taxon>Channichthyidae</taxon>
        <taxon>Chaenocephalus</taxon>
    </lineage>
</organism>
<comment type="caution">
    <text evidence="1">The sequence shown here is derived from an EMBL/GenBank/DDBJ whole genome shotgun (WGS) entry which is preliminary data.</text>
</comment>
<reference evidence="1" key="1">
    <citation type="submission" date="2022-05" db="EMBL/GenBank/DDBJ databases">
        <title>Chromosome-level genome of Chaenocephalus aceratus.</title>
        <authorList>
            <person name="Park H."/>
        </authorList>
    </citation>
    <scope>NUCLEOTIDE SEQUENCE</scope>
    <source>
        <strain evidence="1">KU_202001</strain>
    </source>
</reference>
<proteinExistence type="predicted"/>
<evidence type="ECO:0000313" key="2">
    <source>
        <dbReference type="Proteomes" id="UP001057452"/>
    </source>
</evidence>
<evidence type="ECO:0000313" key="1">
    <source>
        <dbReference type="EMBL" id="KAI4817105.1"/>
    </source>
</evidence>
<dbReference type="Proteomes" id="UP001057452">
    <property type="component" value="Chromosome 12"/>
</dbReference>
<sequence>VKRAVHTAAGLLSCQTEDTSCIGADDARDDSQVLEAHITKRGQSVTVATQTEPLEPCPCKTVTLVSVQTGTDDINNKDASSSGESIPGTEPSSSDYSPTEDDIIQNDGEDSEDDGEHSVDGGEDPVSDKKLSATDCHPAVQKMLREDHKTIKHEFDLWHIVKVLKKRMLQSRNTELKEWVRMVSNHLWYCVCTCDGDALLLKEKWTSILHHIINVHEWLWAEKMLKCEHKPYSEEDGSSRPWLERSSKAFGTLQKVVMDKRLLKKLDKVTERIHTGELESIHSLYTKYVPKRKMFTEESFQARLAALDHNHNIDREQAQTKKGALQFKLQYSKPAGGYVVKAMKTPKSYNFRREIMIGVVERCLSASSMRSELAEHRHTDAEKEKRTLGAHKGLVKPSKEDAVAHHLSRFVT</sequence>